<dbReference type="PATRIC" id="fig|200450.3.peg.4928"/>
<gene>
    <name evidence="1" type="ORF">AA957_23985</name>
</gene>
<dbReference type="Pfam" id="PF11367">
    <property type="entry name" value="Tail_completion_gp17"/>
    <property type="match status" value="1"/>
</dbReference>
<dbReference type="AlphaFoldDB" id="A0A0H5ADE9"/>
<evidence type="ECO:0008006" key="3">
    <source>
        <dbReference type="Google" id="ProtNLM"/>
    </source>
</evidence>
<evidence type="ECO:0000313" key="1">
    <source>
        <dbReference type="EMBL" id="AKS09051.1"/>
    </source>
</evidence>
<reference evidence="1 2" key="1">
    <citation type="journal article" date="2015" name="Genome Announc.">
        <title>Complete Genome Sequence of the Rhizobacterium Pseudomonas trivialis Strain IHBB745 with Multiple Plant Growth-Promoting Activities and Tolerance to Desiccation and Alkalinity.</title>
        <authorList>
            <person name="Gulati A."/>
            <person name="Swarnkar M.K."/>
            <person name="Vyas P."/>
            <person name="Rahi P."/>
            <person name="Thakur R."/>
            <person name="Thakur N."/>
            <person name="Singh A.K."/>
        </authorList>
    </citation>
    <scope>NUCLEOTIDE SEQUENCE [LARGE SCALE GENOMIC DNA]</scope>
    <source>
        <strain evidence="2">745</strain>
    </source>
</reference>
<organism evidence="1 2">
    <name type="scientific">Pseudomonas trivialis</name>
    <dbReference type="NCBI Taxonomy" id="200450"/>
    <lineage>
        <taxon>Bacteria</taxon>
        <taxon>Pseudomonadati</taxon>
        <taxon>Pseudomonadota</taxon>
        <taxon>Gammaproteobacteria</taxon>
        <taxon>Pseudomonadales</taxon>
        <taxon>Pseudomonadaceae</taxon>
        <taxon>Pseudomonas</taxon>
    </lineage>
</organism>
<dbReference type="RefSeq" id="WP_049712379.1">
    <property type="nucleotide sequence ID" value="NZ_CP011507.1"/>
</dbReference>
<reference evidence="2" key="2">
    <citation type="submission" date="2015-05" db="EMBL/GenBank/DDBJ databases">
        <authorList>
            <person name="Swarnkar M.K."/>
            <person name="Vyas P."/>
            <person name="Rahi P."/>
            <person name="Thakur R."/>
            <person name="Thakur N."/>
            <person name="Singh A.K."/>
            <person name="Gulati A."/>
        </authorList>
    </citation>
    <scope>NUCLEOTIDE SEQUENCE [LARGE SCALE GENOMIC DNA]</scope>
    <source>
        <strain evidence="2">745</strain>
    </source>
</reference>
<accession>A0A0H5ADE9</accession>
<dbReference type="EMBL" id="CP011507">
    <property type="protein sequence ID" value="AKS09051.1"/>
    <property type="molecule type" value="Genomic_DNA"/>
</dbReference>
<dbReference type="OrthoDB" id="5739856at2"/>
<name>A0A0H5ADE9_9PSED</name>
<dbReference type="Proteomes" id="UP000036608">
    <property type="component" value="Chromosome"/>
</dbReference>
<protein>
    <recommendedName>
        <fullName evidence="3">DUF3168 domain-containing protein</fullName>
    </recommendedName>
</protein>
<dbReference type="KEGG" id="ptv:AA957_23985"/>
<proteinExistence type="predicted"/>
<evidence type="ECO:0000313" key="2">
    <source>
        <dbReference type="Proteomes" id="UP000036608"/>
    </source>
</evidence>
<dbReference type="InterPro" id="IPR021508">
    <property type="entry name" value="Gp17-like"/>
</dbReference>
<sequence length="122" mass="13184">MKYPPIFQVAASDPGVTDLLGTNPTRLYLFGLAPEKPAGTYCVWQVVNGAPESFLAGRPDAEAYGLQLDVYASTAAAARGAGHAIEYAIELSATITSYNGETKDAETGLYRYSFDVDWIVRR</sequence>